<dbReference type="InterPro" id="IPR011467">
    <property type="entry name" value="DUF1573"/>
</dbReference>
<comment type="caution">
    <text evidence="2">The sequence shown here is derived from an EMBL/GenBank/DDBJ whole genome shotgun (WGS) entry which is preliminary data.</text>
</comment>
<dbReference type="PANTHER" id="PTHR37833:SF1">
    <property type="entry name" value="SIGNAL PEPTIDE PROTEIN"/>
    <property type="match status" value="1"/>
</dbReference>
<feature type="signal peptide" evidence="1">
    <location>
        <begin position="1"/>
        <end position="22"/>
    </location>
</feature>
<protein>
    <submittedName>
        <fullName evidence="2">DUF1573 domain-containing protein</fullName>
    </submittedName>
</protein>
<dbReference type="PANTHER" id="PTHR37833">
    <property type="entry name" value="LIPOPROTEIN-RELATED"/>
    <property type="match status" value="1"/>
</dbReference>
<evidence type="ECO:0000313" key="3">
    <source>
        <dbReference type="Proteomes" id="UP000468650"/>
    </source>
</evidence>
<organism evidence="2 3">
    <name type="scientific">Phaeocystidibacter luteus</name>
    <dbReference type="NCBI Taxonomy" id="911197"/>
    <lineage>
        <taxon>Bacteria</taxon>
        <taxon>Pseudomonadati</taxon>
        <taxon>Bacteroidota</taxon>
        <taxon>Flavobacteriia</taxon>
        <taxon>Flavobacteriales</taxon>
        <taxon>Phaeocystidibacteraceae</taxon>
        <taxon>Phaeocystidibacter</taxon>
    </lineage>
</organism>
<evidence type="ECO:0000313" key="2">
    <source>
        <dbReference type="EMBL" id="KAB2807372.1"/>
    </source>
</evidence>
<proteinExistence type="predicted"/>
<dbReference type="EMBL" id="WBVO01000011">
    <property type="protein sequence ID" value="KAB2807372.1"/>
    <property type="molecule type" value="Genomic_DNA"/>
</dbReference>
<dbReference type="OrthoDB" id="826619at2"/>
<dbReference type="Gene3D" id="2.60.40.10">
    <property type="entry name" value="Immunoglobulins"/>
    <property type="match status" value="1"/>
</dbReference>
<sequence length="149" mass="16340">MKKMLMTLAVAAFGLMSVNATAQEENPNAPVLEFEQNVIDYGTIDQDSDGNRFFKFTNTGEEPLIISNVRGSCGCTVPDRSVVNKPFAPGESGELRVKYDTHRLGRFQKRVTVTSNASQGTINLTIKGVVQQAQTTPVNENQESSRVSR</sequence>
<keyword evidence="3" id="KW-1185">Reference proteome</keyword>
<evidence type="ECO:0000256" key="1">
    <source>
        <dbReference type="SAM" id="SignalP"/>
    </source>
</evidence>
<feature type="chain" id="PRO_5026877879" evidence="1">
    <location>
        <begin position="23"/>
        <end position="149"/>
    </location>
</feature>
<dbReference type="AlphaFoldDB" id="A0A6N6RGD7"/>
<dbReference type="RefSeq" id="WP_151668179.1">
    <property type="nucleotide sequence ID" value="NZ_WBVO01000011.1"/>
</dbReference>
<dbReference type="Pfam" id="PF07610">
    <property type="entry name" value="DUF1573"/>
    <property type="match status" value="1"/>
</dbReference>
<accession>A0A6N6RGD7</accession>
<dbReference type="Proteomes" id="UP000468650">
    <property type="component" value="Unassembled WGS sequence"/>
</dbReference>
<gene>
    <name evidence="2" type="ORF">F8C67_12410</name>
</gene>
<reference evidence="2 3" key="1">
    <citation type="submission" date="2019-09" db="EMBL/GenBank/DDBJ databases">
        <title>Genomes of family Cryomorphaceae.</title>
        <authorList>
            <person name="Bowman J.P."/>
        </authorList>
    </citation>
    <scope>NUCLEOTIDE SEQUENCE [LARGE SCALE GENOMIC DNA]</scope>
    <source>
        <strain evidence="2 3">LMG 25704</strain>
    </source>
</reference>
<keyword evidence="1" id="KW-0732">Signal</keyword>
<dbReference type="InterPro" id="IPR013783">
    <property type="entry name" value="Ig-like_fold"/>
</dbReference>
<name>A0A6N6RGD7_9FLAO</name>